<keyword evidence="1" id="KW-0812">Transmembrane</keyword>
<dbReference type="InterPro" id="IPR036259">
    <property type="entry name" value="MFS_trans_sf"/>
</dbReference>
<dbReference type="RefSeq" id="WP_071873789.1">
    <property type="nucleotide sequence ID" value="NZ_JBHSHF010000002.1"/>
</dbReference>
<keyword evidence="1" id="KW-1133">Transmembrane helix</keyword>
<evidence type="ECO:0000313" key="3">
    <source>
        <dbReference type="Proteomes" id="UP000182149"/>
    </source>
</evidence>
<dbReference type="Proteomes" id="UP000182149">
    <property type="component" value="Unassembled WGS sequence"/>
</dbReference>
<keyword evidence="3" id="KW-1185">Reference proteome</keyword>
<keyword evidence="1" id="KW-0472">Membrane</keyword>
<comment type="caution">
    <text evidence="2">The sequence shown here is derived from an EMBL/GenBank/DDBJ whole genome shotgun (WGS) entry which is preliminary data.</text>
</comment>
<evidence type="ECO:0000313" key="2">
    <source>
        <dbReference type="EMBL" id="OJG12311.1"/>
    </source>
</evidence>
<gene>
    <name evidence="2" type="ORF">RU93_GL000241</name>
</gene>
<protein>
    <submittedName>
        <fullName evidence="2">Uncharacterized protein</fullName>
    </submittedName>
</protein>
<dbReference type="AlphaFoldDB" id="A0A1L8QXU6"/>
<organism evidence="2 3">
    <name type="scientific">Enterococcus aquimarinus</name>
    <dbReference type="NCBI Taxonomy" id="328396"/>
    <lineage>
        <taxon>Bacteria</taxon>
        <taxon>Bacillati</taxon>
        <taxon>Bacillota</taxon>
        <taxon>Bacilli</taxon>
        <taxon>Lactobacillales</taxon>
        <taxon>Enterococcaceae</taxon>
        <taxon>Enterococcus</taxon>
    </lineage>
</organism>
<dbReference type="EMBL" id="JXKD01000001">
    <property type="protein sequence ID" value="OJG12311.1"/>
    <property type="molecule type" value="Genomic_DNA"/>
</dbReference>
<name>A0A1L8QXU6_9ENTE</name>
<reference evidence="2 3" key="1">
    <citation type="submission" date="2014-12" db="EMBL/GenBank/DDBJ databases">
        <title>Draft genome sequences of 29 type strains of Enterococci.</title>
        <authorList>
            <person name="Zhong Z."/>
            <person name="Sun Z."/>
            <person name="Liu W."/>
            <person name="Zhang W."/>
            <person name="Zhang H."/>
        </authorList>
    </citation>
    <scope>NUCLEOTIDE SEQUENCE [LARGE SCALE GENOMIC DNA]</scope>
    <source>
        <strain evidence="2 3">DSM 17690</strain>
    </source>
</reference>
<dbReference type="SUPFAM" id="SSF103473">
    <property type="entry name" value="MFS general substrate transporter"/>
    <property type="match status" value="1"/>
</dbReference>
<sequence length="72" mass="8463">MKAVRRFGFLIGVLVIGIIIGNFGSLIAFLILGPLLILWLILWDDQRLRQKKYQQEHFLTESDYSYSEDAYR</sequence>
<dbReference type="STRING" id="328396.RU93_GL000241"/>
<accession>A0A1L8QXU6</accession>
<evidence type="ECO:0000256" key="1">
    <source>
        <dbReference type="SAM" id="Phobius"/>
    </source>
</evidence>
<proteinExistence type="predicted"/>
<feature type="transmembrane region" description="Helical" evidence="1">
    <location>
        <begin position="12"/>
        <end position="42"/>
    </location>
</feature>